<feature type="compositionally biased region" description="Low complexity" evidence="1">
    <location>
        <begin position="405"/>
        <end position="420"/>
    </location>
</feature>
<dbReference type="EMBL" id="JAFHDT010000002">
    <property type="protein sequence ID" value="KAI7812835.1"/>
    <property type="molecule type" value="Genomic_DNA"/>
</dbReference>
<feature type="compositionally biased region" description="Polar residues" evidence="1">
    <location>
        <begin position="576"/>
        <end position="587"/>
    </location>
</feature>
<feature type="compositionally biased region" description="Basic and acidic residues" evidence="1">
    <location>
        <begin position="1116"/>
        <end position="1126"/>
    </location>
</feature>
<feature type="compositionally biased region" description="Polar residues" evidence="1">
    <location>
        <begin position="600"/>
        <end position="610"/>
    </location>
</feature>
<feature type="region of interest" description="Disordered" evidence="1">
    <location>
        <begin position="1"/>
        <end position="73"/>
    </location>
</feature>
<feature type="compositionally biased region" description="Basic and acidic residues" evidence="1">
    <location>
        <begin position="941"/>
        <end position="951"/>
    </location>
</feature>
<dbReference type="InterPro" id="IPR013240">
    <property type="entry name" value="DNA-dir_RNA_pol1_su_RPA34"/>
</dbReference>
<feature type="compositionally biased region" description="Basic and acidic residues" evidence="1">
    <location>
        <begin position="519"/>
        <end position="535"/>
    </location>
</feature>
<feature type="compositionally biased region" description="Basic and acidic residues" evidence="1">
    <location>
        <begin position="763"/>
        <end position="772"/>
    </location>
</feature>
<reference evidence="2" key="1">
    <citation type="submission" date="2021-02" db="EMBL/GenBank/DDBJ databases">
        <title>Comparative genomics reveals that relaxation of natural selection precedes convergent phenotypic evolution of cavefish.</title>
        <authorList>
            <person name="Peng Z."/>
        </authorList>
    </citation>
    <scope>NUCLEOTIDE SEQUENCE</scope>
    <source>
        <tissue evidence="2">Muscle</tissue>
    </source>
</reference>
<evidence type="ECO:0000256" key="1">
    <source>
        <dbReference type="SAM" id="MobiDB-lite"/>
    </source>
</evidence>
<name>A0A9W7X1P3_TRIRA</name>
<feature type="region of interest" description="Disordered" evidence="1">
    <location>
        <begin position="1036"/>
        <end position="1126"/>
    </location>
</feature>
<feature type="compositionally biased region" description="Polar residues" evidence="1">
    <location>
        <begin position="911"/>
        <end position="920"/>
    </location>
</feature>
<dbReference type="PANTHER" id="PTHR15484:SF8">
    <property type="entry name" value="DNA-DIRECTED RNA POLYMERASE I SUBUNIT RPA34"/>
    <property type="match status" value="1"/>
</dbReference>
<dbReference type="AlphaFoldDB" id="A0A9W7X1P3"/>
<keyword evidence="3" id="KW-1185">Reference proteome</keyword>
<organism evidence="2 3">
    <name type="scientific">Triplophysa rosa</name>
    <name type="common">Cave loach</name>
    <dbReference type="NCBI Taxonomy" id="992332"/>
    <lineage>
        <taxon>Eukaryota</taxon>
        <taxon>Metazoa</taxon>
        <taxon>Chordata</taxon>
        <taxon>Craniata</taxon>
        <taxon>Vertebrata</taxon>
        <taxon>Euteleostomi</taxon>
        <taxon>Actinopterygii</taxon>
        <taxon>Neopterygii</taxon>
        <taxon>Teleostei</taxon>
        <taxon>Ostariophysi</taxon>
        <taxon>Cypriniformes</taxon>
        <taxon>Nemacheilidae</taxon>
        <taxon>Triplophysa</taxon>
    </lineage>
</organism>
<feature type="compositionally biased region" description="Basic and acidic residues" evidence="1">
    <location>
        <begin position="1069"/>
        <end position="1082"/>
    </location>
</feature>
<feature type="compositionally biased region" description="Polar residues" evidence="1">
    <location>
        <begin position="663"/>
        <end position="677"/>
    </location>
</feature>
<evidence type="ECO:0000313" key="3">
    <source>
        <dbReference type="Proteomes" id="UP001059041"/>
    </source>
</evidence>
<feature type="compositionally biased region" description="Basic and acidic residues" evidence="1">
    <location>
        <begin position="741"/>
        <end position="752"/>
    </location>
</feature>
<dbReference type="Proteomes" id="UP001059041">
    <property type="component" value="Linkage Group LG2"/>
</dbReference>
<feature type="region of interest" description="Disordered" evidence="1">
    <location>
        <begin position="349"/>
        <end position="456"/>
    </location>
</feature>
<feature type="compositionally biased region" description="Basic residues" evidence="1">
    <location>
        <begin position="430"/>
        <end position="441"/>
    </location>
</feature>
<feature type="compositionally biased region" description="Basic and acidic residues" evidence="1">
    <location>
        <begin position="879"/>
        <end position="891"/>
    </location>
</feature>
<feature type="compositionally biased region" description="Basic and acidic residues" evidence="1">
    <location>
        <begin position="702"/>
        <end position="713"/>
    </location>
</feature>
<feature type="compositionally biased region" description="Basic residues" evidence="1">
    <location>
        <begin position="952"/>
        <end position="961"/>
    </location>
</feature>
<accession>A0A9W7X1P3</accession>
<gene>
    <name evidence="2" type="ORF">IRJ41_010305</name>
</gene>
<protein>
    <submittedName>
        <fullName evidence="2">Uncharacterized protein</fullName>
    </submittedName>
</protein>
<feature type="region of interest" description="Disordered" evidence="1">
    <location>
        <begin position="487"/>
        <end position="974"/>
    </location>
</feature>
<sequence>MALNVVSAASQTLCTPEKRRRHASGDELSSDRDSGESLFITQSAASETKKVIRRKPAAPSQSVSDEKSKNGMENCSPEVFLKRWQCLGDFMITPKKRYTKPKRNGPRKRFRPIKAAFPFLLKSQKQQHLSLQKHQVLENSEMGGFFKCIKKMHKSKGSPNMLEFVPSDDLDEETSDREVTVVNKAGFVLNKIKQKWLTQSILERRVQDAEDENLQNQSETLEVLCSDSELSDNDGSEQAYIIRLGDEESDGGHVWLVEDTQRLTQAVHEAPRMNTERNSSSLTQGGDAAMQNHAQHSGTETLLPDEDKSEAGKNHRIAHKTAGLDLEESLLFMQNSDQDSDITEIDGLTGEYVSKSGPGTPRQKGKSRAHSKAADETTQHSSQTISVSSKAPSLVTGEQEENADDNQCSDSQDASQSLLDSHAEPTSERKKIKSQKKRKKMSGKDVEVADEDTVIDPASGPVELARNAFPAVETGDSPLFKPVELGFLTRKKKRKKTDTIQRETNVDASSNDVTGLITKHKDDERKSREDNRTNEEQSCDTSRLSVGSDSTDISQVKKKKAKKQKLEERDDAEPSVDTQNAQDSGSVSRKAKKKRKYDNATFNLSNGSMEDSSKPGSRLSYSSRGEKTSEPLETTRNVVASDSTTVKKKKKQKMKAQDKESVETAQHNESQTAVLSSKKTKKNKKTERTTCDEETTNVAENLEMRLKPMKPEDTQTTEETEGCSSPGVTLLKSGKKKKKSNGSERPDEHPVSQEENGLSTQEFEERASDVRQHLKSNTGDALNDAKRKKKRIVSQSEETPERRKKKNKGHSNGLIEDSSELHTNHEVSGNLLSLMATPSEMRPKKRKKKKNEEVKEADQSTSPLLLAKGQTDSVIEENNAEKQVRFHSGEKIKKRKKDIELTDNDCVMEMISSSQVNQSDTPKRPKKEKNSQDASQSLLDLHAEPTSEIKKIKSQKKSRKMSGKDVADEDTVIDPASGPVEVARNAFPTVETGDSPLFKPFELGFLTRKKNNAEKQVTGNSGVKIKKRKKDIEFTDNDMEMISSSQANKIKDRKKKCKQTGDAENVSAMEDHSESRTDDVSLSKKKKRKSKVENVSIQDIQNSSICSEAEGIETFDEQKESDTGFK</sequence>
<feature type="compositionally biased region" description="Polar residues" evidence="1">
    <location>
        <begin position="1093"/>
        <end position="1106"/>
    </location>
</feature>
<proteinExistence type="predicted"/>
<dbReference type="PANTHER" id="PTHR15484">
    <property type="entry name" value="DNA-DIRECTED RNA POLYMERASE I SUBUNIT RPA34"/>
    <property type="match status" value="1"/>
</dbReference>
<evidence type="ECO:0000313" key="2">
    <source>
        <dbReference type="EMBL" id="KAI7812835.1"/>
    </source>
</evidence>
<dbReference type="GO" id="GO:0003723">
    <property type="term" value="F:RNA binding"/>
    <property type="evidence" value="ECO:0007669"/>
    <property type="project" value="TreeGrafter"/>
</dbReference>
<dbReference type="GO" id="GO:0005736">
    <property type="term" value="C:RNA polymerase I complex"/>
    <property type="evidence" value="ECO:0007669"/>
    <property type="project" value="TreeGrafter"/>
</dbReference>
<feature type="compositionally biased region" description="Polar residues" evidence="1">
    <location>
        <begin position="539"/>
        <end position="554"/>
    </location>
</feature>
<comment type="caution">
    <text evidence="2">The sequence shown here is derived from an EMBL/GenBank/DDBJ whole genome shotgun (WGS) entry which is preliminary data.</text>
</comment>
<feature type="region of interest" description="Disordered" evidence="1">
    <location>
        <begin position="267"/>
        <end position="314"/>
    </location>
</feature>
<feature type="compositionally biased region" description="Polar residues" evidence="1">
    <location>
        <begin position="379"/>
        <end position="391"/>
    </location>
</feature>
<dbReference type="GO" id="GO:0006360">
    <property type="term" value="P:transcription by RNA polymerase I"/>
    <property type="evidence" value="ECO:0007669"/>
    <property type="project" value="InterPro"/>
</dbReference>
<feature type="compositionally biased region" description="Basic and acidic residues" evidence="1">
    <location>
        <begin position="23"/>
        <end position="35"/>
    </location>
</feature>